<organism evidence="3 4">
    <name type="scientific">Panagrolaimus superbus</name>
    <dbReference type="NCBI Taxonomy" id="310955"/>
    <lineage>
        <taxon>Eukaryota</taxon>
        <taxon>Metazoa</taxon>
        <taxon>Ecdysozoa</taxon>
        <taxon>Nematoda</taxon>
        <taxon>Chromadorea</taxon>
        <taxon>Rhabditida</taxon>
        <taxon>Tylenchina</taxon>
        <taxon>Panagrolaimomorpha</taxon>
        <taxon>Panagrolaimoidea</taxon>
        <taxon>Panagrolaimidae</taxon>
        <taxon>Panagrolaimus</taxon>
    </lineage>
</organism>
<dbReference type="Gene3D" id="3.10.100.10">
    <property type="entry name" value="Mannose-Binding Protein A, subunit A"/>
    <property type="match status" value="2"/>
</dbReference>
<dbReference type="WBParaSite" id="PSU_v2.g17585.t1">
    <property type="protein sequence ID" value="PSU_v2.g17585.t1"/>
    <property type="gene ID" value="PSU_v2.g17585"/>
</dbReference>
<dbReference type="InterPro" id="IPR050111">
    <property type="entry name" value="C-type_lectin/snaclec_domain"/>
</dbReference>
<protein>
    <submittedName>
        <fullName evidence="4">C-type lectin domain-containing protein</fullName>
    </submittedName>
</protein>
<dbReference type="InterPro" id="IPR016187">
    <property type="entry name" value="CTDL_fold"/>
</dbReference>
<feature type="signal peptide" evidence="1">
    <location>
        <begin position="1"/>
        <end position="18"/>
    </location>
</feature>
<dbReference type="InterPro" id="IPR016186">
    <property type="entry name" value="C-type_lectin-like/link_sf"/>
</dbReference>
<dbReference type="SMART" id="SM00034">
    <property type="entry name" value="CLECT"/>
    <property type="match status" value="1"/>
</dbReference>
<evidence type="ECO:0000256" key="1">
    <source>
        <dbReference type="SAM" id="SignalP"/>
    </source>
</evidence>
<dbReference type="InterPro" id="IPR001304">
    <property type="entry name" value="C-type_lectin-like"/>
</dbReference>
<evidence type="ECO:0000259" key="2">
    <source>
        <dbReference type="PROSITE" id="PS50041"/>
    </source>
</evidence>
<dbReference type="PROSITE" id="PS50041">
    <property type="entry name" value="C_TYPE_LECTIN_2"/>
    <property type="match status" value="1"/>
</dbReference>
<sequence>MLKLTIVLFFTLFKLVFCLCPAGTIASFSNPSNCYLFVTNQSAFITAEGFCRQKSGHLTSISNAFDNMFLSQEANTYFHESTNADFWIGGTNELIPGSWSWMDGTSFIYADWEKGQPQNISNSNCISSSFSTALWTAEDCFKNKTFICLISEMASFSPTPPPTTTHKPYKCDDGWTLFKANNFCYKAFSNLSITWQNAENFCINNHSANLVSIHTSEENSFIAGKVKISEL</sequence>
<reference evidence="4" key="1">
    <citation type="submission" date="2022-11" db="UniProtKB">
        <authorList>
            <consortium name="WormBaseParasite"/>
        </authorList>
    </citation>
    <scope>IDENTIFICATION</scope>
</reference>
<proteinExistence type="predicted"/>
<evidence type="ECO:0000313" key="3">
    <source>
        <dbReference type="Proteomes" id="UP000887577"/>
    </source>
</evidence>
<keyword evidence="1" id="KW-0732">Signal</keyword>
<evidence type="ECO:0000313" key="4">
    <source>
        <dbReference type="WBParaSite" id="PSU_v2.g17585.t1"/>
    </source>
</evidence>
<dbReference type="AlphaFoldDB" id="A0A914YBK7"/>
<name>A0A914YBK7_9BILA</name>
<dbReference type="Pfam" id="PF00059">
    <property type="entry name" value="Lectin_C"/>
    <property type="match status" value="1"/>
</dbReference>
<dbReference type="PANTHER" id="PTHR22803">
    <property type="entry name" value="MANNOSE, PHOSPHOLIPASE, LECTIN RECEPTOR RELATED"/>
    <property type="match status" value="1"/>
</dbReference>
<feature type="domain" description="C-type lectin" evidence="2">
    <location>
        <begin position="30"/>
        <end position="149"/>
    </location>
</feature>
<accession>A0A914YBK7</accession>
<feature type="chain" id="PRO_5037915684" evidence="1">
    <location>
        <begin position="19"/>
        <end position="231"/>
    </location>
</feature>
<dbReference type="Proteomes" id="UP000887577">
    <property type="component" value="Unplaced"/>
</dbReference>
<dbReference type="SUPFAM" id="SSF56436">
    <property type="entry name" value="C-type lectin-like"/>
    <property type="match status" value="2"/>
</dbReference>
<keyword evidence="3" id="KW-1185">Reference proteome</keyword>
<dbReference type="CDD" id="cd00037">
    <property type="entry name" value="CLECT"/>
    <property type="match status" value="1"/>
</dbReference>